<sequence>LRGSKKGGLLDATMKSPWSHRASGQMLVFNRRTTCGFMSLPKEGWRLGYFTPQGTGHYSVFARNFGADGKAVKDDPGWTVKGFPVAVDAMLLAAGTLFVAGPPDSTQAKGGLIRAVALADGRKLGEIALDSPPVFDGMAAADGRLYIATKDGKLNCFGR</sequence>
<dbReference type="SUPFAM" id="SSF50998">
    <property type="entry name" value="Quinoprotein alcohol dehydrogenase-like"/>
    <property type="match status" value="1"/>
</dbReference>
<dbReference type="AlphaFoldDB" id="A0A0F9EB01"/>
<reference evidence="1" key="1">
    <citation type="journal article" date="2015" name="Nature">
        <title>Complex archaea that bridge the gap between prokaryotes and eukaryotes.</title>
        <authorList>
            <person name="Spang A."/>
            <person name="Saw J.H."/>
            <person name="Jorgensen S.L."/>
            <person name="Zaremba-Niedzwiedzka K."/>
            <person name="Martijn J."/>
            <person name="Lind A.E."/>
            <person name="van Eijk R."/>
            <person name="Schleper C."/>
            <person name="Guy L."/>
            <person name="Ettema T.J."/>
        </authorList>
    </citation>
    <scope>NUCLEOTIDE SEQUENCE</scope>
</reference>
<dbReference type="InterPro" id="IPR015943">
    <property type="entry name" value="WD40/YVTN_repeat-like_dom_sf"/>
</dbReference>
<proteinExistence type="predicted"/>
<dbReference type="Gene3D" id="2.130.10.10">
    <property type="entry name" value="YVTN repeat-like/Quinoprotein amine dehydrogenase"/>
    <property type="match status" value="1"/>
</dbReference>
<feature type="non-terminal residue" evidence="1">
    <location>
        <position position="1"/>
    </location>
</feature>
<name>A0A0F9EB01_9ZZZZ</name>
<evidence type="ECO:0000313" key="1">
    <source>
        <dbReference type="EMBL" id="KKL63371.1"/>
    </source>
</evidence>
<organism evidence="1">
    <name type="scientific">marine sediment metagenome</name>
    <dbReference type="NCBI Taxonomy" id="412755"/>
    <lineage>
        <taxon>unclassified sequences</taxon>
        <taxon>metagenomes</taxon>
        <taxon>ecological metagenomes</taxon>
    </lineage>
</organism>
<evidence type="ECO:0008006" key="2">
    <source>
        <dbReference type="Google" id="ProtNLM"/>
    </source>
</evidence>
<accession>A0A0F9EB01</accession>
<comment type="caution">
    <text evidence="1">The sequence shown here is derived from an EMBL/GenBank/DDBJ whole genome shotgun (WGS) entry which is preliminary data.</text>
</comment>
<dbReference type="InterPro" id="IPR011047">
    <property type="entry name" value="Quinoprotein_ADH-like_sf"/>
</dbReference>
<dbReference type="EMBL" id="LAZR01028195">
    <property type="protein sequence ID" value="KKL63371.1"/>
    <property type="molecule type" value="Genomic_DNA"/>
</dbReference>
<protein>
    <recommendedName>
        <fullName evidence="2">Glucose/Sorbosone dehydrogenase domain-containing protein</fullName>
    </recommendedName>
</protein>
<gene>
    <name evidence="1" type="ORF">LCGC14_2175780</name>
</gene>